<evidence type="ECO:0000313" key="3">
    <source>
        <dbReference type="EMBL" id="TFY81281.1"/>
    </source>
</evidence>
<dbReference type="Proteomes" id="UP000298061">
    <property type="component" value="Unassembled WGS sequence"/>
</dbReference>
<feature type="region of interest" description="Disordered" evidence="1">
    <location>
        <begin position="1"/>
        <end position="51"/>
    </location>
</feature>
<gene>
    <name evidence="3" type="ORF">EWM64_g2735</name>
</gene>
<feature type="compositionally biased region" description="Pro residues" evidence="1">
    <location>
        <begin position="83"/>
        <end position="94"/>
    </location>
</feature>
<dbReference type="EMBL" id="SFCI01000230">
    <property type="protein sequence ID" value="TFY81281.1"/>
    <property type="molecule type" value="Genomic_DNA"/>
</dbReference>
<evidence type="ECO:0000259" key="2">
    <source>
        <dbReference type="Pfam" id="PF20231"/>
    </source>
</evidence>
<organism evidence="3 4">
    <name type="scientific">Hericium alpestre</name>
    <dbReference type="NCBI Taxonomy" id="135208"/>
    <lineage>
        <taxon>Eukaryota</taxon>
        <taxon>Fungi</taxon>
        <taxon>Dikarya</taxon>
        <taxon>Basidiomycota</taxon>
        <taxon>Agaricomycotina</taxon>
        <taxon>Agaricomycetes</taxon>
        <taxon>Russulales</taxon>
        <taxon>Hericiaceae</taxon>
        <taxon>Hericium</taxon>
    </lineage>
</organism>
<feature type="compositionally biased region" description="Polar residues" evidence="1">
    <location>
        <begin position="113"/>
        <end position="126"/>
    </location>
</feature>
<feature type="domain" description="DUF6589" evidence="2">
    <location>
        <begin position="464"/>
        <end position="614"/>
    </location>
</feature>
<dbReference type="Pfam" id="PF20231">
    <property type="entry name" value="DUF6589"/>
    <property type="match status" value="1"/>
</dbReference>
<dbReference type="OrthoDB" id="3256296at2759"/>
<sequence length="625" mass="70521">MSRTPLSPRKNIPNTSETPPSLPSNATDQNIPKPLHDISQIAASTPETLPPEWEELLKHPLLPALLEVVATASAALNQDSGPVIPPAEPLPISPQEPRLAPSLTDENPMPDTEQPTPDSEQPSARQYRTPKAKIDLIFKALKDVHWSLADFLHYISEEKLRDQRGKDVPRSKSCSQALKMFLEGKDNHHPIDIVDAWFWHSYGRPKGEEKEEDLMYSIDVPASDIKGARAAISSFAVQLIAKRLVREADEVVKPSSGLHVIAQSKTGKHALDWSRLGPGLFDDVAAILQEHQPLAWHFLSQMASRPPRKQDGEVLVRELRPVSPIITDVLSRIAYSQSNRAKLLPMAHGINHFASGAYSNLYRINSHLAAMPSYSTIRGSLVDMAEKETARLKELGNSEHIALRLVIDNVQRYSKCWQPSMGQQSQMLKGMAGTAIKIDDVNPKAWDLDDKLERVARNECHDVTADWFLSQIDGRHLEDVKVLQWIQTLVRYIPALSGHRKHINMLYATRVRKTAPTEVKKTEVFPLAATEKDEGVTSELKEAIIEFLEQLGQTEDKYLRHIILAGGDGLTYEKILQIKKYLQFHPDEFQNLAILEPLLELWHTEWTDLCRIFRRSGHRWALSEL</sequence>
<dbReference type="InterPro" id="IPR046496">
    <property type="entry name" value="DUF6589"/>
</dbReference>
<keyword evidence="4" id="KW-1185">Reference proteome</keyword>
<evidence type="ECO:0000313" key="4">
    <source>
        <dbReference type="Proteomes" id="UP000298061"/>
    </source>
</evidence>
<protein>
    <recommendedName>
        <fullName evidence="2">DUF6589 domain-containing protein</fullName>
    </recommendedName>
</protein>
<name>A0A4Z0A4V1_9AGAM</name>
<accession>A0A4Z0A4V1</accession>
<dbReference type="STRING" id="135208.A0A4Z0A4V1"/>
<comment type="caution">
    <text evidence="3">The sequence shown here is derived from an EMBL/GenBank/DDBJ whole genome shotgun (WGS) entry which is preliminary data.</text>
</comment>
<reference evidence="3 4" key="1">
    <citation type="submission" date="2019-02" db="EMBL/GenBank/DDBJ databases">
        <title>Genome sequencing of the rare red list fungi Hericium alpestre (H. flagellum).</title>
        <authorList>
            <person name="Buettner E."/>
            <person name="Kellner H."/>
        </authorList>
    </citation>
    <scope>NUCLEOTIDE SEQUENCE [LARGE SCALE GENOMIC DNA]</scope>
    <source>
        <strain evidence="3 4">DSM 108284</strain>
    </source>
</reference>
<feature type="region of interest" description="Disordered" evidence="1">
    <location>
        <begin position="79"/>
        <end position="127"/>
    </location>
</feature>
<proteinExistence type="predicted"/>
<dbReference type="AlphaFoldDB" id="A0A4Z0A4V1"/>
<feature type="compositionally biased region" description="Polar residues" evidence="1">
    <location>
        <begin position="12"/>
        <end position="30"/>
    </location>
</feature>
<evidence type="ECO:0000256" key="1">
    <source>
        <dbReference type="SAM" id="MobiDB-lite"/>
    </source>
</evidence>